<dbReference type="GO" id="GO:0009279">
    <property type="term" value="C:cell outer membrane"/>
    <property type="evidence" value="ECO:0007669"/>
    <property type="project" value="UniProtKB-SubCell"/>
</dbReference>
<sequence>MTGKYAGPLLLSAWLLTQPAMAQRTDENAVREAEDGFGKSVGSDSVGIYASGNVRGFSASDAGNNRVEGLYFDKAGQISNVIVRGSTVRVGLTAFGYPFPAPTGIVDADLRRVGDKPVVSVQFNSGDYLGTDLVVDAALPVTEKFDVNLDLGLYDDEYVSGASAWFVSYGGVLRYRPMQDVEATAFFAGYQYGDEEQAPVIYTADGAPPPHIKRRRYFGQDWADWAGDNRNIGGTIKANFGRWQIAMGLFDSRFTRDDYASAYYSGVNTQGMGRSTLLVGRDQSNVSTSGEARLSRTLGSGALVHRLLFSARGRRAEARYGGFDTIDLGDAMIGVPDPQEQPDFVFGERTRDRVQQMNYSAGYEVRWRGVGEFNLGVTRADYRKTVAQPGLPVDLVHDRPWLWNAAIAITPTATTTFYGAMTRGLEESGVAPANAVNRNLALPALHTRQKEIGLRQQLPGGIKLVAALFDLRKPYFDIDSRDGYYRALGDVRHSGLEASLAGQPFAGMNMVIGAVYLRPRVTGQAVDEGRLGRKPIGRTNLTIDANLDYRLPNMPALSFDVHMLYEGEKVANAANSATLPAQAVIDLGARYRTRIAGVPTLLRLQAKNVTDVFGWKVSGGGGYTVLPGRRLAAVLTMDL</sequence>
<dbReference type="InterPro" id="IPR039426">
    <property type="entry name" value="TonB-dep_rcpt-like"/>
</dbReference>
<keyword evidence="7" id="KW-0732">Signal</keyword>
<dbReference type="GO" id="GO:0015344">
    <property type="term" value="F:siderophore uptake transmembrane transporter activity"/>
    <property type="evidence" value="ECO:0007669"/>
    <property type="project" value="TreeGrafter"/>
</dbReference>
<evidence type="ECO:0000256" key="5">
    <source>
        <dbReference type="ARBA" id="ARBA00023136"/>
    </source>
</evidence>
<evidence type="ECO:0000256" key="2">
    <source>
        <dbReference type="ARBA" id="ARBA00022448"/>
    </source>
</evidence>
<keyword evidence="3" id="KW-1134">Transmembrane beta strand</keyword>
<dbReference type="InterPro" id="IPR036942">
    <property type="entry name" value="Beta-barrel_TonB_sf"/>
</dbReference>
<feature type="signal peptide" evidence="7">
    <location>
        <begin position="1"/>
        <end position="22"/>
    </location>
</feature>
<evidence type="ECO:0000313" key="9">
    <source>
        <dbReference type="Proteomes" id="UP000290975"/>
    </source>
</evidence>
<evidence type="ECO:0000313" key="8">
    <source>
        <dbReference type="EMBL" id="GBH32135.1"/>
    </source>
</evidence>
<proteinExistence type="predicted"/>
<comment type="subcellular location">
    <subcellularLocation>
        <location evidence="1">Cell outer membrane</location>
        <topology evidence="1">Multi-pass membrane protein</topology>
    </subcellularLocation>
</comment>
<organism evidence="8 9">
    <name type="scientific">Sphingobium xenophagum</name>
    <dbReference type="NCBI Taxonomy" id="121428"/>
    <lineage>
        <taxon>Bacteria</taxon>
        <taxon>Pseudomonadati</taxon>
        <taxon>Pseudomonadota</taxon>
        <taxon>Alphaproteobacteria</taxon>
        <taxon>Sphingomonadales</taxon>
        <taxon>Sphingomonadaceae</taxon>
        <taxon>Sphingobium</taxon>
    </lineage>
</organism>
<dbReference type="EMBL" id="BBQY01000023">
    <property type="protein sequence ID" value="GBH32135.1"/>
    <property type="molecule type" value="Genomic_DNA"/>
</dbReference>
<evidence type="ECO:0000256" key="1">
    <source>
        <dbReference type="ARBA" id="ARBA00004571"/>
    </source>
</evidence>
<feature type="chain" id="PRO_5018989311" evidence="7">
    <location>
        <begin position="23"/>
        <end position="639"/>
    </location>
</feature>
<dbReference type="Proteomes" id="UP000290975">
    <property type="component" value="Unassembled WGS sequence"/>
</dbReference>
<dbReference type="AlphaFoldDB" id="A0A401J670"/>
<gene>
    <name evidence="8" type="ORF">MBESOW_P3396</name>
</gene>
<dbReference type="SUPFAM" id="SSF56935">
    <property type="entry name" value="Porins"/>
    <property type="match status" value="1"/>
</dbReference>
<dbReference type="Gene3D" id="2.40.170.20">
    <property type="entry name" value="TonB-dependent receptor, beta-barrel domain"/>
    <property type="match status" value="1"/>
</dbReference>
<accession>A0A401J670</accession>
<keyword evidence="9" id="KW-1185">Reference proteome</keyword>
<comment type="caution">
    <text evidence="8">The sequence shown here is derived from an EMBL/GenBank/DDBJ whole genome shotgun (WGS) entry which is preliminary data.</text>
</comment>
<keyword evidence="2" id="KW-0813">Transport</keyword>
<evidence type="ECO:0000256" key="4">
    <source>
        <dbReference type="ARBA" id="ARBA00022692"/>
    </source>
</evidence>
<protein>
    <submittedName>
        <fullName evidence="8">Iron complex outermembrane recepter protein</fullName>
    </submittedName>
</protein>
<evidence type="ECO:0000256" key="3">
    <source>
        <dbReference type="ARBA" id="ARBA00022452"/>
    </source>
</evidence>
<name>A0A401J670_SPHXE</name>
<keyword evidence="4" id="KW-0812">Transmembrane</keyword>
<reference evidence="8 9" key="1">
    <citation type="submission" date="2014-12" db="EMBL/GenBank/DDBJ databases">
        <title>Whole genome sequencing of Sphingobium xenophagum OW59.</title>
        <authorList>
            <person name="Ohta Y."/>
            <person name="Nishi S."/>
            <person name="Hatada Y."/>
        </authorList>
    </citation>
    <scope>NUCLEOTIDE SEQUENCE [LARGE SCALE GENOMIC DNA]</scope>
    <source>
        <strain evidence="8 9">OW59</strain>
    </source>
</reference>
<dbReference type="PANTHER" id="PTHR32552:SF82">
    <property type="entry name" value="FCUA PROTEIN"/>
    <property type="match status" value="1"/>
</dbReference>
<keyword evidence="6" id="KW-0998">Cell outer membrane</keyword>
<dbReference type="PANTHER" id="PTHR32552">
    <property type="entry name" value="FERRICHROME IRON RECEPTOR-RELATED"/>
    <property type="match status" value="1"/>
</dbReference>
<evidence type="ECO:0000256" key="6">
    <source>
        <dbReference type="ARBA" id="ARBA00023237"/>
    </source>
</evidence>
<keyword evidence="5" id="KW-0472">Membrane</keyword>
<evidence type="ECO:0000256" key="7">
    <source>
        <dbReference type="SAM" id="SignalP"/>
    </source>
</evidence>